<dbReference type="InterPro" id="IPR036259">
    <property type="entry name" value="MFS_trans_sf"/>
</dbReference>
<evidence type="ECO:0000313" key="9">
    <source>
        <dbReference type="Proteomes" id="UP001176961"/>
    </source>
</evidence>
<keyword evidence="4 7" id="KW-0812">Transmembrane</keyword>
<dbReference type="PIRSF" id="PIRSF015974">
    <property type="entry name" value="CLN3_BTN1"/>
    <property type="match status" value="1"/>
</dbReference>
<feature type="transmembrane region" description="Helical" evidence="7">
    <location>
        <begin position="127"/>
        <end position="146"/>
    </location>
</feature>
<proteinExistence type="inferred from homology"/>
<dbReference type="Proteomes" id="UP001176961">
    <property type="component" value="Unassembled WGS sequence"/>
</dbReference>
<feature type="transmembrane region" description="Helical" evidence="7">
    <location>
        <begin position="183"/>
        <end position="204"/>
    </location>
</feature>
<dbReference type="GO" id="GO:0051453">
    <property type="term" value="P:regulation of intracellular pH"/>
    <property type="evidence" value="ECO:0007669"/>
    <property type="project" value="TreeGrafter"/>
</dbReference>
<evidence type="ECO:0000256" key="4">
    <source>
        <dbReference type="ARBA" id="ARBA00022692"/>
    </source>
</evidence>
<dbReference type="PANTHER" id="PTHR10981:SF0">
    <property type="entry name" value="BATTENIN"/>
    <property type="match status" value="1"/>
</dbReference>
<comment type="subcellular location">
    <subcellularLocation>
        <location evidence="1">Endomembrane system</location>
        <topology evidence="1">Multi-pass membrane protein</topology>
    </subcellularLocation>
    <subcellularLocation>
        <location evidence="7">Lysosome membrane</location>
        <topology evidence="7">Multi-pass membrane protein</topology>
    </subcellularLocation>
</comment>
<dbReference type="GO" id="GO:0005765">
    <property type="term" value="C:lysosomal membrane"/>
    <property type="evidence" value="ECO:0007669"/>
    <property type="project" value="UniProtKB-SubCell"/>
</dbReference>
<feature type="transmembrane region" description="Helical" evidence="7">
    <location>
        <begin position="246"/>
        <end position="266"/>
    </location>
</feature>
<feature type="transmembrane region" description="Helical" evidence="7">
    <location>
        <begin position="73"/>
        <end position="93"/>
    </location>
</feature>
<keyword evidence="9" id="KW-1185">Reference proteome</keyword>
<dbReference type="InterPro" id="IPR003492">
    <property type="entry name" value="Battenin_disease_Cln3"/>
</dbReference>
<feature type="transmembrane region" description="Helical" evidence="7">
    <location>
        <begin position="463"/>
        <end position="486"/>
    </location>
</feature>
<keyword evidence="7" id="KW-0458">Lysosome</keyword>
<evidence type="ECO:0000256" key="5">
    <source>
        <dbReference type="ARBA" id="ARBA00022989"/>
    </source>
</evidence>
<dbReference type="Gene3D" id="1.20.1250.20">
    <property type="entry name" value="MFS general substrate transporter like domains"/>
    <property type="match status" value="1"/>
</dbReference>
<dbReference type="SUPFAM" id="SSF103473">
    <property type="entry name" value="MFS general substrate transporter"/>
    <property type="match status" value="1"/>
</dbReference>
<accession>A0AA36H207</accession>
<feature type="transmembrane region" description="Helical" evidence="7">
    <location>
        <begin position="430"/>
        <end position="451"/>
    </location>
</feature>
<keyword evidence="6 7" id="KW-0472">Membrane</keyword>
<evidence type="ECO:0000256" key="1">
    <source>
        <dbReference type="ARBA" id="ARBA00004127"/>
    </source>
</evidence>
<dbReference type="AlphaFoldDB" id="A0AA36H207"/>
<evidence type="ECO:0000256" key="7">
    <source>
        <dbReference type="RuleBase" id="RU361113"/>
    </source>
</evidence>
<gene>
    <name evidence="8" type="ORF">CYNAS_LOCUS14293</name>
</gene>
<dbReference type="Pfam" id="PF02487">
    <property type="entry name" value="CLN3"/>
    <property type="match status" value="1"/>
</dbReference>
<evidence type="ECO:0000256" key="3">
    <source>
        <dbReference type="ARBA" id="ARBA00022448"/>
    </source>
</evidence>
<evidence type="ECO:0000313" key="8">
    <source>
        <dbReference type="EMBL" id="CAJ0602310.1"/>
    </source>
</evidence>
<feature type="transmembrane region" description="Helical" evidence="7">
    <location>
        <begin position="398"/>
        <end position="424"/>
    </location>
</feature>
<dbReference type="EMBL" id="CATQJL010000305">
    <property type="protein sequence ID" value="CAJ0602310.1"/>
    <property type="molecule type" value="Genomic_DNA"/>
</dbReference>
<dbReference type="GO" id="GO:0012505">
    <property type="term" value="C:endomembrane system"/>
    <property type="evidence" value="ECO:0007669"/>
    <property type="project" value="UniProtKB-SubCell"/>
</dbReference>
<sequence length="497" mass="55280">MVLQSLNLKGYLYLVKAHEGHRFVETSRRTFCLCKQFHYCLGNGRFRITRSISGFHTNMGKTEQKYAGVRNMVSFWIFGMCNNFAYSVMLGAAQDILKRNSDSFEGGNNTTVDHCVDEIVIRDCAPASAGVVLICNIVPCLIVKLFCPFFMHHIPYAVRHFLICMAQIGSLVVTAFAESVPAALCGVLLASFSCGFGETTYLGLASHYSKNTISTWSSGSGMAGVAATFAYAALTDVNLLALTPSKAMLIMLIVPILFTFSYYMLLVRAPTIPEISAFKPSTWLDFSEPYKRDIQDSRASSDLESNGQIAKQTKIDAQNRPFNEQLVIISNLMKYMVPFGTVYFMQYFIKQGLAELVVFDCSHGFGTSLASQYRWYQVCYHIGVFISRSSTNVVTLNLLCLSLTAIIQTSFATIFFFTAIYAFIPHFGIVAFMMFTVGIIGGANYANTFYHIHRKVDPTIREFALSTVTFADTIGILAAALAAIPVHNWICELQWFG</sequence>
<dbReference type="PANTHER" id="PTHR10981">
    <property type="entry name" value="BATTENIN"/>
    <property type="match status" value="1"/>
</dbReference>
<dbReference type="PRINTS" id="PR01315">
    <property type="entry name" value="BATTENIN"/>
</dbReference>
<feature type="transmembrane region" description="Helical" evidence="7">
    <location>
        <begin position="216"/>
        <end position="234"/>
    </location>
</feature>
<keyword evidence="5 7" id="KW-1133">Transmembrane helix</keyword>
<evidence type="ECO:0000256" key="2">
    <source>
        <dbReference type="ARBA" id="ARBA00007467"/>
    </source>
</evidence>
<protein>
    <recommendedName>
        <fullName evidence="7">Battenin</fullName>
    </recommendedName>
</protein>
<dbReference type="GO" id="GO:0007040">
    <property type="term" value="P:lysosome organization"/>
    <property type="evidence" value="ECO:0007669"/>
    <property type="project" value="TreeGrafter"/>
</dbReference>
<comment type="caution">
    <text evidence="8">The sequence shown here is derived from an EMBL/GenBank/DDBJ whole genome shotgun (WGS) entry which is preliminary data.</text>
</comment>
<dbReference type="InterPro" id="IPR018460">
    <property type="entry name" value="Battenin_disease_Cln3_subgr"/>
</dbReference>
<reference evidence="8" key="1">
    <citation type="submission" date="2023-07" db="EMBL/GenBank/DDBJ databases">
        <authorList>
            <consortium name="CYATHOMIX"/>
        </authorList>
    </citation>
    <scope>NUCLEOTIDE SEQUENCE</scope>
    <source>
        <strain evidence="8">N/A</strain>
    </source>
</reference>
<evidence type="ECO:0000256" key="6">
    <source>
        <dbReference type="ARBA" id="ARBA00023136"/>
    </source>
</evidence>
<name>A0AA36H207_CYLNA</name>
<organism evidence="8 9">
    <name type="scientific">Cylicocyclus nassatus</name>
    <name type="common">Nematode worm</name>
    <dbReference type="NCBI Taxonomy" id="53992"/>
    <lineage>
        <taxon>Eukaryota</taxon>
        <taxon>Metazoa</taxon>
        <taxon>Ecdysozoa</taxon>
        <taxon>Nematoda</taxon>
        <taxon>Chromadorea</taxon>
        <taxon>Rhabditida</taxon>
        <taxon>Rhabditina</taxon>
        <taxon>Rhabditomorpha</taxon>
        <taxon>Strongyloidea</taxon>
        <taxon>Strongylidae</taxon>
        <taxon>Cylicocyclus</taxon>
    </lineage>
</organism>
<comment type="similarity">
    <text evidence="2 7">Belongs to the battenin family.</text>
</comment>
<keyword evidence="3" id="KW-0813">Transport</keyword>
<feature type="transmembrane region" description="Helical" evidence="7">
    <location>
        <begin position="158"/>
        <end position="177"/>
    </location>
</feature>